<dbReference type="FunFam" id="3.40.50.1000:FF:000025">
    <property type="entry name" value="HAD hydrolase, family IB"/>
    <property type="match status" value="1"/>
</dbReference>
<sequence>MALAIFDLDNTLIAGDSDHAWGEFLVEEQLVDPTVVAQANDRFLKQYQAGSLDIDEYLNFALSFLANKTPAQLAPLHNQFMSQKIAPMMLEKAQALIEKHRQQGDRLLVITATNRFVTEPIVKQLGIDDLIACEVEIKDGVYTGKPTGVPSFQHGKVTRLTQWLADEHESLAGAWFYSDSHNDLPLLSKVDNPVAVNPDSTLLDKAQQEGWAVLDLRDDQ</sequence>
<evidence type="ECO:0000313" key="11">
    <source>
        <dbReference type="EMBL" id="TXR54849.1"/>
    </source>
</evidence>
<organism evidence="11 12">
    <name type="scientific">Reinekea thalattae</name>
    <dbReference type="NCBI Taxonomy" id="2593301"/>
    <lineage>
        <taxon>Bacteria</taxon>
        <taxon>Pseudomonadati</taxon>
        <taxon>Pseudomonadota</taxon>
        <taxon>Gammaproteobacteria</taxon>
        <taxon>Oceanospirillales</taxon>
        <taxon>Saccharospirillaceae</taxon>
        <taxon>Reinekea</taxon>
    </lineage>
</organism>
<evidence type="ECO:0000256" key="8">
    <source>
        <dbReference type="ARBA" id="ARBA00033209"/>
    </source>
</evidence>
<dbReference type="NCBIfam" id="TIGR01488">
    <property type="entry name" value="HAD-SF-IB"/>
    <property type="match status" value="1"/>
</dbReference>
<dbReference type="InterPro" id="IPR006385">
    <property type="entry name" value="HAD_hydro_SerB1"/>
</dbReference>
<protein>
    <recommendedName>
        <fullName evidence="4">Histidinol-phosphatase</fullName>
        <ecNumber evidence="3">3.1.3.15</ecNumber>
    </recommendedName>
    <alternativeName>
        <fullName evidence="8">Histidinol-phosphate phosphatase</fullName>
    </alternativeName>
</protein>
<name>A0A5C8ZC30_9GAMM</name>
<proteinExistence type="inferred from homology"/>
<evidence type="ECO:0000313" key="12">
    <source>
        <dbReference type="Proteomes" id="UP000321764"/>
    </source>
</evidence>
<dbReference type="NCBIfam" id="TIGR01490">
    <property type="entry name" value="HAD-SF-IB-hyp1"/>
    <property type="match status" value="1"/>
</dbReference>
<evidence type="ECO:0000256" key="7">
    <source>
        <dbReference type="ARBA" id="ARBA00022842"/>
    </source>
</evidence>
<dbReference type="InterPro" id="IPR050582">
    <property type="entry name" value="HAD-like_SerB"/>
</dbReference>
<dbReference type="InterPro" id="IPR023214">
    <property type="entry name" value="HAD_sf"/>
</dbReference>
<accession>A0A5C8ZC30</accession>
<comment type="catalytic activity">
    <reaction evidence="9">
        <text>L-histidinol phosphate + H2O = L-histidinol + phosphate</text>
        <dbReference type="Rhea" id="RHEA:14465"/>
        <dbReference type="ChEBI" id="CHEBI:15377"/>
        <dbReference type="ChEBI" id="CHEBI:43474"/>
        <dbReference type="ChEBI" id="CHEBI:57699"/>
        <dbReference type="ChEBI" id="CHEBI:57980"/>
        <dbReference type="EC" id="3.1.3.15"/>
    </reaction>
    <physiologicalReaction direction="left-to-right" evidence="9">
        <dbReference type="Rhea" id="RHEA:14466"/>
    </physiologicalReaction>
</comment>
<evidence type="ECO:0000256" key="9">
    <source>
        <dbReference type="ARBA" id="ARBA00052092"/>
    </source>
</evidence>
<dbReference type="GO" id="GO:0004401">
    <property type="term" value="F:histidinol-phosphatase activity"/>
    <property type="evidence" value="ECO:0007669"/>
    <property type="project" value="UniProtKB-EC"/>
</dbReference>
<keyword evidence="5" id="KW-0479">Metal-binding</keyword>
<dbReference type="InterPro" id="IPR036412">
    <property type="entry name" value="HAD-like_sf"/>
</dbReference>
<keyword evidence="7" id="KW-0460">Magnesium</keyword>
<evidence type="ECO:0000256" key="4">
    <source>
        <dbReference type="ARBA" id="ARBA00021697"/>
    </source>
</evidence>
<dbReference type="GO" id="GO:0046872">
    <property type="term" value="F:metal ion binding"/>
    <property type="evidence" value="ECO:0007669"/>
    <property type="project" value="UniProtKB-KW"/>
</dbReference>
<comment type="similarity">
    <text evidence="2">Belongs to the HAD-like hydrolase superfamily. SerB family.</text>
</comment>
<comment type="caution">
    <text evidence="11">The sequence shown here is derived from an EMBL/GenBank/DDBJ whole genome shotgun (WGS) entry which is preliminary data.</text>
</comment>
<dbReference type="AlphaFoldDB" id="A0A5C8ZC30"/>
<evidence type="ECO:0000256" key="10">
    <source>
        <dbReference type="ARBA" id="ARBA00053547"/>
    </source>
</evidence>
<dbReference type="OrthoDB" id="9784466at2"/>
<evidence type="ECO:0000256" key="5">
    <source>
        <dbReference type="ARBA" id="ARBA00022723"/>
    </source>
</evidence>
<keyword evidence="12" id="KW-1185">Reference proteome</keyword>
<dbReference type="Gene3D" id="3.40.50.1000">
    <property type="entry name" value="HAD superfamily/HAD-like"/>
    <property type="match status" value="1"/>
</dbReference>
<evidence type="ECO:0000256" key="2">
    <source>
        <dbReference type="ARBA" id="ARBA00009184"/>
    </source>
</evidence>
<dbReference type="Proteomes" id="UP000321764">
    <property type="component" value="Unassembled WGS sequence"/>
</dbReference>
<dbReference type="Pfam" id="PF12710">
    <property type="entry name" value="HAD"/>
    <property type="match status" value="1"/>
</dbReference>
<evidence type="ECO:0000256" key="1">
    <source>
        <dbReference type="ARBA" id="ARBA00004970"/>
    </source>
</evidence>
<dbReference type="PANTHER" id="PTHR43344:SF13">
    <property type="entry name" value="PHOSPHATASE RV3661-RELATED"/>
    <property type="match status" value="1"/>
</dbReference>
<dbReference type="SUPFAM" id="SSF56784">
    <property type="entry name" value="HAD-like"/>
    <property type="match status" value="1"/>
</dbReference>
<gene>
    <name evidence="11" type="ORF">FME95_10030</name>
</gene>
<dbReference type="CDD" id="cd02612">
    <property type="entry name" value="HAD_PGPPase"/>
    <property type="match status" value="1"/>
</dbReference>
<dbReference type="Gene3D" id="1.20.1440.100">
    <property type="entry name" value="SG protein - dephosphorylation function"/>
    <property type="match status" value="1"/>
</dbReference>
<dbReference type="RefSeq" id="WP_147714248.1">
    <property type="nucleotide sequence ID" value="NZ_VKAD01000001.1"/>
</dbReference>
<comment type="pathway">
    <text evidence="1">Amino-acid biosynthesis; L-histidine biosynthesis; L-histidine from 5-phospho-alpha-D-ribose 1-diphosphate: step 8/9.</text>
</comment>
<dbReference type="EMBL" id="VKAD01000001">
    <property type="protein sequence ID" value="TXR54849.1"/>
    <property type="molecule type" value="Genomic_DNA"/>
</dbReference>
<dbReference type="EC" id="3.1.3.15" evidence="3"/>
<reference evidence="11 12" key="1">
    <citation type="submission" date="2019-07" db="EMBL/GenBank/DDBJ databases">
        <title>Reinekea sp. strain SSH23 genome sequencing and assembly.</title>
        <authorList>
            <person name="Kim I."/>
        </authorList>
    </citation>
    <scope>NUCLEOTIDE SEQUENCE [LARGE SCALE GENOMIC DNA]</scope>
    <source>
        <strain evidence="11 12">SSH23</strain>
    </source>
</reference>
<comment type="function">
    <text evidence="10">Catalyzes the dephosphorylation of histidinol-phosphate to histidinol, the direct precursor of histidine.</text>
</comment>
<dbReference type="PANTHER" id="PTHR43344">
    <property type="entry name" value="PHOSPHOSERINE PHOSPHATASE"/>
    <property type="match status" value="1"/>
</dbReference>
<evidence type="ECO:0000256" key="6">
    <source>
        <dbReference type="ARBA" id="ARBA00022801"/>
    </source>
</evidence>
<keyword evidence="6 11" id="KW-0378">Hydrolase</keyword>
<evidence type="ECO:0000256" key="3">
    <source>
        <dbReference type="ARBA" id="ARBA00013085"/>
    </source>
</evidence>